<dbReference type="AlphaFoldDB" id="A0A655DGY5"/>
<evidence type="ECO:0000256" key="1">
    <source>
        <dbReference type="SAM" id="MobiDB-lite"/>
    </source>
</evidence>
<evidence type="ECO:0000313" key="2">
    <source>
        <dbReference type="EMBL" id="CNU64021.1"/>
    </source>
</evidence>
<feature type="region of interest" description="Disordered" evidence="1">
    <location>
        <begin position="257"/>
        <end position="284"/>
    </location>
</feature>
<reference evidence="2 3" key="1">
    <citation type="submission" date="2015-03" db="EMBL/GenBank/DDBJ databases">
        <authorList>
            <consortium name="Pathogen Informatics"/>
        </authorList>
    </citation>
    <scope>NUCLEOTIDE SEQUENCE [LARGE SCALE GENOMIC DNA]</scope>
    <source>
        <strain evidence="2 3">D00501624</strain>
    </source>
</reference>
<name>A0A655DGY5_MYCTX</name>
<feature type="region of interest" description="Disordered" evidence="1">
    <location>
        <begin position="1"/>
        <end position="24"/>
    </location>
</feature>
<organism evidence="2 3">
    <name type="scientific">Mycobacterium tuberculosis</name>
    <dbReference type="NCBI Taxonomy" id="1773"/>
    <lineage>
        <taxon>Bacteria</taxon>
        <taxon>Bacillati</taxon>
        <taxon>Actinomycetota</taxon>
        <taxon>Actinomycetes</taxon>
        <taxon>Mycobacteriales</taxon>
        <taxon>Mycobacteriaceae</taxon>
        <taxon>Mycobacterium</taxon>
        <taxon>Mycobacterium tuberculosis complex</taxon>
    </lineage>
</organism>
<gene>
    <name evidence="2" type="ORF">ERS007661_00973</name>
</gene>
<dbReference type="EMBL" id="CQQC01000229">
    <property type="protein sequence ID" value="CNU64021.1"/>
    <property type="molecule type" value="Genomic_DNA"/>
</dbReference>
<dbReference type="Proteomes" id="UP000039217">
    <property type="component" value="Unassembled WGS sequence"/>
</dbReference>
<sequence length="284" mass="30879">MHRLEHRRVGPGRVDIPTGRQADTATYRRGQIGDDVAEQVVGDDHVEATRVGDHVDGGGVDVLVGHLDVRVAFADLVDGPQPQSPGEGQHVRFVHQCQMLATPSSPLERVGNHTPHTERGVHADFGGHLVGRADANRPAVAGVGSLGALAHHHEVDAGIAGQRAGHPRIQPGRTQVDVVIQLEAQSQQQTALQDAAWHRRVTDRPEQDRVVVAQLGHHRVRQHLAGGMKAPRTQVIAGFLDARHNRVEHFDRLGGYLGPDPVTGNDREFHRRGRAHDRSTTSSL</sequence>
<protein>
    <submittedName>
        <fullName evidence="2">Uncharacterized protein</fullName>
    </submittedName>
</protein>
<feature type="compositionally biased region" description="Basic residues" evidence="1">
    <location>
        <begin position="1"/>
        <end position="10"/>
    </location>
</feature>
<accession>A0A655DGY5</accession>
<proteinExistence type="predicted"/>
<evidence type="ECO:0000313" key="3">
    <source>
        <dbReference type="Proteomes" id="UP000039217"/>
    </source>
</evidence>